<evidence type="ECO:0000313" key="3">
    <source>
        <dbReference type="Proteomes" id="UP000017836"/>
    </source>
</evidence>
<dbReference type="HOGENOM" id="CLU_2834575_0_0_1"/>
<accession>U5DAN1</accession>
<dbReference type="Gramene" id="ERN18492">
    <property type="protein sequence ID" value="ERN18492"/>
    <property type="gene ID" value="AMTR_s00192p00033290"/>
</dbReference>
<feature type="compositionally biased region" description="Basic residues" evidence="1">
    <location>
        <begin position="22"/>
        <end position="33"/>
    </location>
</feature>
<dbReference type="AlphaFoldDB" id="U5DAN1"/>
<sequence>MKIGARGEHEVEGGKGAATGWQRRRLQPGKRMRKGGICRLEERVEIVGMVGRERWRWLQLMKDELG</sequence>
<feature type="compositionally biased region" description="Basic and acidic residues" evidence="1">
    <location>
        <begin position="1"/>
        <end position="13"/>
    </location>
</feature>
<reference evidence="3" key="1">
    <citation type="journal article" date="2013" name="Science">
        <title>The Amborella genome and the evolution of flowering plants.</title>
        <authorList>
            <consortium name="Amborella Genome Project"/>
        </authorList>
    </citation>
    <scope>NUCLEOTIDE SEQUENCE [LARGE SCALE GENOMIC DNA]</scope>
</reference>
<dbReference type="Proteomes" id="UP000017836">
    <property type="component" value="Unassembled WGS sequence"/>
</dbReference>
<gene>
    <name evidence="2" type="ORF">AMTR_s00192p00033290</name>
</gene>
<organism evidence="2 3">
    <name type="scientific">Amborella trichopoda</name>
    <dbReference type="NCBI Taxonomy" id="13333"/>
    <lineage>
        <taxon>Eukaryota</taxon>
        <taxon>Viridiplantae</taxon>
        <taxon>Streptophyta</taxon>
        <taxon>Embryophyta</taxon>
        <taxon>Tracheophyta</taxon>
        <taxon>Spermatophyta</taxon>
        <taxon>Magnoliopsida</taxon>
        <taxon>Amborellales</taxon>
        <taxon>Amborellaceae</taxon>
        <taxon>Amborella</taxon>
    </lineage>
</organism>
<keyword evidence="3" id="KW-1185">Reference proteome</keyword>
<protein>
    <submittedName>
        <fullName evidence="2">Uncharacterized protein</fullName>
    </submittedName>
</protein>
<proteinExistence type="predicted"/>
<name>U5DAN1_AMBTC</name>
<dbReference type="EMBL" id="KI392094">
    <property type="protein sequence ID" value="ERN18492.1"/>
    <property type="molecule type" value="Genomic_DNA"/>
</dbReference>
<evidence type="ECO:0000256" key="1">
    <source>
        <dbReference type="SAM" id="MobiDB-lite"/>
    </source>
</evidence>
<feature type="region of interest" description="Disordered" evidence="1">
    <location>
        <begin position="1"/>
        <end position="33"/>
    </location>
</feature>
<evidence type="ECO:0000313" key="2">
    <source>
        <dbReference type="EMBL" id="ERN18492.1"/>
    </source>
</evidence>